<feature type="transmembrane region" description="Helical" evidence="1">
    <location>
        <begin position="194"/>
        <end position="216"/>
    </location>
</feature>
<feature type="transmembrane region" description="Helical" evidence="1">
    <location>
        <begin position="20"/>
        <end position="37"/>
    </location>
</feature>
<dbReference type="Proteomes" id="UP000053593">
    <property type="component" value="Unassembled WGS sequence"/>
</dbReference>
<evidence type="ECO:0000313" key="3">
    <source>
        <dbReference type="EMBL" id="KIK52142.1"/>
    </source>
</evidence>
<accession>A0A0D0C2R5</accession>
<dbReference type="EMBL" id="KN834848">
    <property type="protein sequence ID" value="KIK52142.1"/>
    <property type="molecule type" value="Genomic_DNA"/>
</dbReference>
<feature type="transmembrane region" description="Helical" evidence="1">
    <location>
        <begin position="244"/>
        <end position="264"/>
    </location>
</feature>
<evidence type="ECO:0000259" key="2">
    <source>
        <dbReference type="Pfam" id="PF20151"/>
    </source>
</evidence>
<feature type="transmembrane region" description="Helical" evidence="1">
    <location>
        <begin position="115"/>
        <end position="136"/>
    </location>
</feature>
<sequence length="342" mass="38561">MSSASGSLLEAVHAAYASRYSSLSAGIIVVFDHLLTLDREIDLVWKKSRSLGKFLFIVNRYYALSAVVVNNYFLLSPNLTDQVSLFSGYSLNAVEHACSSDSHGTIILNSSCIRFYYWQGYSGAITCMIAESILQMRLYALYSLDKRILYLMIVSFILSTVASITIVNFILANLQAATRLIPGFSFCFPVVIPPYFYALWIPMLAFETVLFALAAFQGFRTHRRSNSPSHYGEPLFRILIRDSVIYYVMLFATYLTCVLVTVINRKFFEVPIPFALALSCVFGNRTILNVREFHSEVHGDKMPLAGSRRPRLDHQVRKTPGPISSQTYILEDMRTTSTGDAF</sequence>
<dbReference type="OrthoDB" id="3349377at2759"/>
<keyword evidence="1" id="KW-0812">Transmembrane</keyword>
<keyword evidence="1" id="KW-0472">Membrane</keyword>
<reference evidence="3 4" key="1">
    <citation type="submission" date="2014-04" db="EMBL/GenBank/DDBJ databases">
        <title>Evolutionary Origins and Diversification of the Mycorrhizal Mutualists.</title>
        <authorList>
            <consortium name="DOE Joint Genome Institute"/>
            <consortium name="Mycorrhizal Genomics Consortium"/>
            <person name="Kohler A."/>
            <person name="Kuo A."/>
            <person name="Nagy L.G."/>
            <person name="Floudas D."/>
            <person name="Copeland A."/>
            <person name="Barry K.W."/>
            <person name="Cichocki N."/>
            <person name="Veneault-Fourrey C."/>
            <person name="LaButti K."/>
            <person name="Lindquist E.A."/>
            <person name="Lipzen A."/>
            <person name="Lundell T."/>
            <person name="Morin E."/>
            <person name="Murat C."/>
            <person name="Riley R."/>
            <person name="Ohm R."/>
            <person name="Sun H."/>
            <person name="Tunlid A."/>
            <person name="Henrissat B."/>
            <person name="Grigoriev I.V."/>
            <person name="Hibbett D.S."/>
            <person name="Martin F."/>
        </authorList>
    </citation>
    <scope>NUCLEOTIDE SEQUENCE [LARGE SCALE GENOMIC DNA]</scope>
    <source>
        <strain evidence="3 4">FD-317 M1</strain>
    </source>
</reference>
<feature type="domain" description="DUF6533" evidence="2">
    <location>
        <begin position="20"/>
        <end position="64"/>
    </location>
</feature>
<evidence type="ECO:0000313" key="4">
    <source>
        <dbReference type="Proteomes" id="UP000053593"/>
    </source>
</evidence>
<dbReference type="AlphaFoldDB" id="A0A0D0C2R5"/>
<organism evidence="3 4">
    <name type="scientific">Collybiopsis luxurians FD-317 M1</name>
    <dbReference type="NCBI Taxonomy" id="944289"/>
    <lineage>
        <taxon>Eukaryota</taxon>
        <taxon>Fungi</taxon>
        <taxon>Dikarya</taxon>
        <taxon>Basidiomycota</taxon>
        <taxon>Agaricomycotina</taxon>
        <taxon>Agaricomycetes</taxon>
        <taxon>Agaricomycetidae</taxon>
        <taxon>Agaricales</taxon>
        <taxon>Marasmiineae</taxon>
        <taxon>Omphalotaceae</taxon>
        <taxon>Collybiopsis</taxon>
        <taxon>Collybiopsis luxurians</taxon>
    </lineage>
</organism>
<name>A0A0D0C2R5_9AGAR</name>
<proteinExistence type="predicted"/>
<keyword evidence="1" id="KW-1133">Transmembrane helix</keyword>
<dbReference type="InterPro" id="IPR045340">
    <property type="entry name" value="DUF6533"/>
</dbReference>
<protein>
    <recommendedName>
        <fullName evidence="2">DUF6533 domain-containing protein</fullName>
    </recommendedName>
</protein>
<dbReference type="HOGENOM" id="CLU_035509_15_2_1"/>
<evidence type="ECO:0000256" key="1">
    <source>
        <dbReference type="SAM" id="Phobius"/>
    </source>
</evidence>
<feature type="transmembrane region" description="Helical" evidence="1">
    <location>
        <begin position="148"/>
        <end position="174"/>
    </location>
</feature>
<dbReference type="Pfam" id="PF20151">
    <property type="entry name" value="DUF6533"/>
    <property type="match status" value="1"/>
</dbReference>
<gene>
    <name evidence="3" type="ORF">GYMLUDRAFT_251491</name>
</gene>
<keyword evidence="4" id="KW-1185">Reference proteome</keyword>